<dbReference type="PANTHER" id="PTHR43617:SF22">
    <property type="entry name" value="L-AMINO ACID N-ACETYLTRANSFERASE AAAT"/>
    <property type="match status" value="1"/>
</dbReference>
<organism evidence="1 2">
    <name type="scientific">Streptococcus agalactiae</name>
    <dbReference type="NCBI Taxonomy" id="1311"/>
    <lineage>
        <taxon>Bacteria</taxon>
        <taxon>Bacillati</taxon>
        <taxon>Bacillota</taxon>
        <taxon>Bacilli</taxon>
        <taxon>Lactobacillales</taxon>
        <taxon>Streptococcaceae</taxon>
        <taxon>Streptococcus</taxon>
    </lineage>
</organism>
<dbReference type="Pfam" id="PF00583">
    <property type="entry name" value="Acetyltransf_1"/>
    <property type="match status" value="1"/>
</dbReference>
<proteinExistence type="predicted"/>
<dbReference type="InterPro" id="IPR016181">
    <property type="entry name" value="Acyl_CoA_acyltransferase"/>
</dbReference>
<dbReference type="PROSITE" id="PS51186">
    <property type="entry name" value="GNAT"/>
    <property type="match status" value="1"/>
</dbReference>
<comment type="caution">
    <text evidence="1">The sequence shown here is derived from an EMBL/GenBank/DDBJ whole genome shotgun (WGS) entry which is preliminary data.</text>
</comment>
<dbReference type="EMBL" id="UHEQ01000004">
    <property type="protein sequence ID" value="SUN13924.1"/>
    <property type="molecule type" value="Genomic_DNA"/>
</dbReference>
<evidence type="ECO:0000313" key="1">
    <source>
        <dbReference type="EMBL" id="SUN13924.1"/>
    </source>
</evidence>
<dbReference type="AlphaFoldDB" id="A0A7Z7W030"/>
<name>A0A7Z7W030_STRAG</name>
<keyword evidence="1" id="KW-0012">Acyltransferase</keyword>
<keyword evidence="1" id="KW-0808">Transferase</keyword>
<dbReference type="Proteomes" id="UP000254076">
    <property type="component" value="Unassembled WGS sequence"/>
</dbReference>
<gene>
    <name evidence="1" type="primary">pat</name>
    <name evidence="1" type="ORF">NCTC8185_01193</name>
</gene>
<dbReference type="PANTHER" id="PTHR43617">
    <property type="entry name" value="L-AMINO ACID N-ACETYLTRANSFERASE"/>
    <property type="match status" value="1"/>
</dbReference>
<dbReference type="Gene3D" id="3.40.630.30">
    <property type="match status" value="1"/>
</dbReference>
<accession>A0A7Z7W030</accession>
<protein>
    <submittedName>
        <fullName evidence="1">Acetyltransferase</fullName>
        <ecNumber evidence="1">2.3.1.183</ecNumber>
    </submittedName>
</protein>
<dbReference type="InterPro" id="IPR050276">
    <property type="entry name" value="MshD_Acetyltransferase"/>
</dbReference>
<evidence type="ECO:0000313" key="2">
    <source>
        <dbReference type="Proteomes" id="UP000254076"/>
    </source>
</evidence>
<dbReference type="InterPro" id="IPR000182">
    <property type="entry name" value="GNAT_dom"/>
</dbReference>
<dbReference type="GO" id="GO:0102971">
    <property type="term" value="F:phosphinothricin N-acetyltransferase activity"/>
    <property type="evidence" value="ECO:0007669"/>
    <property type="project" value="UniProtKB-EC"/>
</dbReference>
<dbReference type="SUPFAM" id="SSF55729">
    <property type="entry name" value="Acyl-CoA N-acyltransferases (Nat)"/>
    <property type="match status" value="1"/>
</dbReference>
<sequence length="193" mass="21679">MNFLVSDDTSSFPISLRKFSVNRTVPLYHVMIIRPMQDCDREAVLTLQNTGWTALTSPVYDRKWTESDLEKNLANGMSFFVAEVDDKIAGVLDFGPYYPFPAGKHVATFGILIAEPYQGQGLGKALLKALLTEAKAQGYIKIAMHVMGNNSRAISLYQKYGFTEEARITKAFFIENHYIDALIFAKDLENNHG</sequence>
<dbReference type="EC" id="2.3.1.183" evidence="1"/>
<reference evidence="1 2" key="1">
    <citation type="submission" date="2018-06" db="EMBL/GenBank/DDBJ databases">
        <authorList>
            <consortium name="Pathogen Informatics"/>
            <person name="Doyle S."/>
        </authorList>
    </citation>
    <scope>NUCLEOTIDE SEQUENCE [LARGE SCALE GENOMIC DNA]</scope>
    <source>
        <strain evidence="1 2">NCTC8185</strain>
    </source>
</reference>